<dbReference type="Proteomes" id="UP001597094">
    <property type="component" value="Unassembled WGS sequence"/>
</dbReference>
<reference evidence="2" key="1">
    <citation type="journal article" date="2019" name="Int. J. Syst. Evol. Microbiol.">
        <title>The Global Catalogue of Microorganisms (GCM) 10K type strain sequencing project: providing services to taxonomists for standard genome sequencing and annotation.</title>
        <authorList>
            <consortium name="The Broad Institute Genomics Platform"/>
            <consortium name="The Broad Institute Genome Sequencing Center for Infectious Disease"/>
            <person name="Wu L."/>
            <person name="Ma J."/>
        </authorList>
    </citation>
    <scope>NUCLEOTIDE SEQUENCE [LARGE SCALE GENOMIC DNA]</scope>
    <source>
        <strain evidence="2">JCM 31319</strain>
    </source>
</reference>
<proteinExistence type="predicted"/>
<gene>
    <name evidence="1" type="ORF">ACFQ2O_20375</name>
</gene>
<protein>
    <submittedName>
        <fullName evidence="1">Uncharacterized protein</fullName>
    </submittedName>
</protein>
<evidence type="ECO:0000313" key="2">
    <source>
        <dbReference type="Proteomes" id="UP001597094"/>
    </source>
</evidence>
<keyword evidence="2" id="KW-1185">Reference proteome</keyword>
<dbReference type="EMBL" id="JBHTLD010000308">
    <property type="protein sequence ID" value="MFD1188575.1"/>
    <property type="molecule type" value="Genomic_DNA"/>
</dbReference>
<organism evidence="1 2">
    <name type="scientific">Pontibacter rugosus</name>
    <dbReference type="NCBI Taxonomy" id="1745966"/>
    <lineage>
        <taxon>Bacteria</taxon>
        <taxon>Pseudomonadati</taxon>
        <taxon>Bacteroidota</taxon>
        <taxon>Cytophagia</taxon>
        <taxon>Cytophagales</taxon>
        <taxon>Hymenobacteraceae</taxon>
        <taxon>Pontibacter</taxon>
    </lineage>
</organism>
<accession>A0ABW3SW81</accession>
<name>A0ABW3SW81_9BACT</name>
<comment type="caution">
    <text evidence="1">The sequence shown here is derived from an EMBL/GenBank/DDBJ whole genome shotgun (WGS) entry which is preliminary data.</text>
</comment>
<evidence type="ECO:0000313" key="1">
    <source>
        <dbReference type="EMBL" id="MFD1188575.1"/>
    </source>
</evidence>
<sequence length="35" mass="4082">MVFYTYKRQTNYNTCIHVSPNKLHAGVLAQDLQQV</sequence>
<dbReference type="RefSeq" id="WP_377532417.1">
    <property type="nucleotide sequence ID" value="NZ_JBHTLD010000308.1"/>
</dbReference>